<dbReference type="InterPro" id="IPR012337">
    <property type="entry name" value="RNaseH-like_sf"/>
</dbReference>
<comment type="similarity">
    <text evidence="2">Belongs to the RNase H family.</text>
</comment>
<feature type="domain" description="RNase H type-1" evidence="8">
    <location>
        <begin position="48"/>
        <end position="190"/>
    </location>
</feature>
<dbReference type="GO" id="GO:0003676">
    <property type="term" value="F:nucleic acid binding"/>
    <property type="evidence" value="ECO:0007669"/>
    <property type="project" value="InterPro"/>
</dbReference>
<dbReference type="GeneID" id="64624960"/>
<dbReference type="OrthoDB" id="2752996at2759"/>
<gene>
    <name evidence="9" type="ORF">BJ212DRAFT_1271189</name>
</gene>
<dbReference type="PANTHER" id="PTHR10642">
    <property type="entry name" value="RIBONUCLEASE H1"/>
    <property type="match status" value="1"/>
</dbReference>
<evidence type="ECO:0000256" key="2">
    <source>
        <dbReference type="ARBA" id="ARBA00005300"/>
    </source>
</evidence>
<dbReference type="PROSITE" id="PS50879">
    <property type="entry name" value="RNASE_H_1"/>
    <property type="match status" value="1"/>
</dbReference>
<proteinExistence type="inferred from homology"/>
<organism evidence="9 10">
    <name type="scientific">Suillus subaureus</name>
    <dbReference type="NCBI Taxonomy" id="48587"/>
    <lineage>
        <taxon>Eukaryota</taxon>
        <taxon>Fungi</taxon>
        <taxon>Dikarya</taxon>
        <taxon>Basidiomycota</taxon>
        <taxon>Agaricomycotina</taxon>
        <taxon>Agaricomycetes</taxon>
        <taxon>Agaricomycetidae</taxon>
        <taxon>Boletales</taxon>
        <taxon>Suillineae</taxon>
        <taxon>Suillaceae</taxon>
        <taxon>Suillus</taxon>
    </lineage>
</organism>
<keyword evidence="10" id="KW-1185">Reference proteome</keyword>
<dbReference type="InterPro" id="IPR050092">
    <property type="entry name" value="RNase_H"/>
</dbReference>
<keyword evidence="5" id="KW-0479">Metal-binding</keyword>
<evidence type="ECO:0000313" key="10">
    <source>
        <dbReference type="Proteomes" id="UP000807769"/>
    </source>
</evidence>
<name>A0A9P7JDH0_9AGAM</name>
<evidence type="ECO:0000256" key="7">
    <source>
        <dbReference type="ARBA" id="ARBA00022801"/>
    </source>
</evidence>
<dbReference type="CDD" id="cd09280">
    <property type="entry name" value="RNase_HI_eukaryote_like"/>
    <property type="match status" value="1"/>
</dbReference>
<dbReference type="EMBL" id="JABBWG010000015">
    <property type="protein sequence ID" value="KAG1816751.1"/>
    <property type="molecule type" value="Genomic_DNA"/>
</dbReference>
<comment type="caution">
    <text evidence="9">The sequence shown here is derived from an EMBL/GenBank/DDBJ whole genome shotgun (WGS) entry which is preliminary data.</text>
</comment>
<dbReference type="GO" id="GO:0043137">
    <property type="term" value="P:DNA replication, removal of RNA primer"/>
    <property type="evidence" value="ECO:0007669"/>
    <property type="project" value="TreeGrafter"/>
</dbReference>
<evidence type="ECO:0000256" key="1">
    <source>
        <dbReference type="ARBA" id="ARBA00000077"/>
    </source>
</evidence>
<evidence type="ECO:0000259" key="8">
    <source>
        <dbReference type="PROSITE" id="PS50879"/>
    </source>
</evidence>
<dbReference type="AlphaFoldDB" id="A0A9P7JDH0"/>
<dbReference type="InterPro" id="IPR036397">
    <property type="entry name" value="RNaseH_sf"/>
</dbReference>
<evidence type="ECO:0000256" key="3">
    <source>
        <dbReference type="ARBA" id="ARBA00012180"/>
    </source>
</evidence>
<comment type="catalytic activity">
    <reaction evidence="1">
        <text>Endonucleolytic cleavage to 5'-phosphomonoester.</text>
        <dbReference type="EC" id="3.1.26.4"/>
    </reaction>
</comment>
<reference evidence="9" key="1">
    <citation type="journal article" date="2020" name="New Phytol.">
        <title>Comparative genomics reveals dynamic genome evolution in host specialist ectomycorrhizal fungi.</title>
        <authorList>
            <person name="Lofgren L.A."/>
            <person name="Nguyen N.H."/>
            <person name="Vilgalys R."/>
            <person name="Ruytinx J."/>
            <person name="Liao H.L."/>
            <person name="Branco S."/>
            <person name="Kuo A."/>
            <person name="LaButti K."/>
            <person name="Lipzen A."/>
            <person name="Andreopoulos W."/>
            <person name="Pangilinan J."/>
            <person name="Riley R."/>
            <person name="Hundley H."/>
            <person name="Na H."/>
            <person name="Barry K."/>
            <person name="Grigoriev I.V."/>
            <person name="Stajich J.E."/>
            <person name="Kennedy P.G."/>
        </authorList>
    </citation>
    <scope>NUCLEOTIDE SEQUENCE</scope>
    <source>
        <strain evidence="9">MN1</strain>
    </source>
</reference>
<accession>A0A9P7JDH0</accession>
<evidence type="ECO:0000313" key="9">
    <source>
        <dbReference type="EMBL" id="KAG1816751.1"/>
    </source>
</evidence>
<dbReference type="EC" id="3.1.26.4" evidence="3"/>
<keyword evidence="4" id="KW-0540">Nuclease</keyword>
<evidence type="ECO:0000256" key="5">
    <source>
        <dbReference type="ARBA" id="ARBA00022723"/>
    </source>
</evidence>
<evidence type="ECO:0000256" key="6">
    <source>
        <dbReference type="ARBA" id="ARBA00022759"/>
    </source>
</evidence>
<dbReference type="GO" id="GO:0046872">
    <property type="term" value="F:metal ion binding"/>
    <property type="evidence" value="ECO:0007669"/>
    <property type="project" value="UniProtKB-KW"/>
</dbReference>
<dbReference type="Proteomes" id="UP000807769">
    <property type="component" value="Unassembled WGS sequence"/>
</dbReference>
<sequence>MKGKITFDPSLTIRTCLLDCFRIFRNDKNTNSQPALRLEKPTRGLNLIDDKITIFTDRSCINNGKANAKCESSIWVAENHEKNKAIRVLGPSQSNQIGELTTILVALQNTDPFIPINFKTDSKYVIEGLTKNLKTWEDNGWTNIENADTFKATAYQLRKRSAQTTFEWIKGHSGNEGNEATDSLAKRGAEKETCDQINLEIPTEFDVQGAKLSKMTQTLAYQNLKNQYQIKQWRTTKRNLETARYAIKEISNNLESDKTIWKECRRKDIQRPIQQFLYKALHSTHKVGDFWSNIPQYEQRAKCAICHNETEPMAHILTTCCSNERRKIWKLIKDIWPKKYSPWPRIMIGTILGCRSIHISKQNNNNTENITPTNNNIPNSKHIPGASRLFQILISESAHLIWAIGCERIIGNKNISNKTIETRWTNKINMRITIDRTIANKIDTNTQKLVKTTWSEIISSTTHIPENWVTNPEVLVGIKPPRPSTEQGHQV</sequence>
<dbReference type="SUPFAM" id="SSF53098">
    <property type="entry name" value="Ribonuclease H-like"/>
    <property type="match status" value="1"/>
</dbReference>
<protein>
    <recommendedName>
        <fullName evidence="3">ribonuclease H</fullName>
        <ecNumber evidence="3">3.1.26.4</ecNumber>
    </recommendedName>
</protein>
<dbReference type="GO" id="GO:0004523">
    <property type="term" value="F:RNA-DNA hybrid ribonuclease activity"/>
    <property type="evidence" value="ECO:0007669"/>
    <property type="project" value="UniProtKB-EC"/>
</dbReference>
<keyword evidence="7" id="KW-0378">Hydrolase</keyword>
<dbReference type="InterPro" id="IPR002156">
    <property type="entry name" value="RNaseH_domain"/>
</dbReference>
<dbReference type="PANTHER" id="PTHR10642:SF26">
    <property type="entry name" value="RIBONUCLEASE H1"/>
    <property type="match status" value="1"/>
</dbReference>
<dbReference type="RefSeq" id="XP_041193311.1">
    <property type="nucleotide sequence ID" value="XM_041330943.1"/>
</dbReference>
<dbReference type="Gene3D" id="3.30.420.10">
    <property type="entry name" value="Ribonuclease H-like superfamily/Ribonuclease H"/>
    <property type="match status" value="1"/>
</dbReference>
<dbReference type="Pfam" id="PF00075">
    <property type="entry name" value="RNase_H"/>
    <property type="match status" value="1"/>
</dbReference>
<keyword evidence="6" id="KW-0255">Endonuclease</keyword>
<evidence type="ECO:0000256" key="4">
    <source>
        <dbReference type="ARBA" id="ARBA00022722"/>
    </source>
</evidence>